<comment type="catalytic activity">
    <reaction evidence="1">
        <text>2-phosphoglycolate + H2O = glycolate + phosphate</text>
        <dbReference type="Rhea" id="RHEA:14369"/>
        <dbReference type="ChEBI" id="CHEBI:15377"/>
        <dbReference type="ChEBI" id="CHEBI:29805"/>
        <dbReference type="ChEBI" id="CHEBI:43474"/>
        <dbReference type="ChEBI" id="CHEBI:58033"/>
        <dbReference type="EC" id="3.1.3.18"/>
    </reaction>
</comment>
<dbReference type="SFLD" id="SFLDG01135">
    <property type="entry name" value="C1.5.6:_HAD__Beta-PGM__Phospha"/>
    <property type="match status" value="1"/>
</dbReference>
<keyword evidence="6" id="KW-0479">Metal-binding</keyword>
<dbReference type="Pfam" id="PF13419">
    <property type="entry name" value="HAD_2"/>
    <property type="match status" value="1"/>
</dbReference>
<dbReference type="NCBIfam" id="NF009695">
    <property type="entry name" value="PRK13222.1-2"/>
    <property type="match status" value="1"/>
</dbReference>
<dbReference type="GO" id="GO:0006281">
    <property type="term" value="P:DNA repair"/>
    <property type="evidence" value="ECO:0007669"/>
    <property type="project" value="TreeGrafter"/>
</dbReference>
<keyword evidence="8" id="KW-0460">Magnesium</keyword>
<dbReference type="SUPFAM" id="SSF56784">
    <property type="entry name" value="HAD-like"/>
    <property type="match status" value="1"/>
</dbReference>
<dbReference type="Gene3D" id="3.40.50.1000">
    <property type="entry name" value="HAD superfamily/HAD-like"/>
    <property type="match status" value="1"/>
</dbReference>
<comment type="cofactor">
    <cofactor evidence="2">
        <name>Mg(2+)</name>
        <dbReference type="ChEBI" id="CHEBI:18420"/>
    </cofactor>
</comment>
<name>A0A7L4UQJ9_BALHA</name>
<dbReference type="SFLD" id="SFLDS00003">
    <property type="entry name" value="Haloacid_Dehalogenase"/>
    <property type="match status" value="1"/>
</dbReference>
<evidence type="ECO:0000256" key="2">
    <source>
        <dbReference type="ARBA" id="ARBA00001946"/>
    </source>
</evidence>
<dbReference type="AlphaFoldDB" id="A0A7L4UQJ9"/>
<proteinExistence type="inferred from homology"/>
<evidence type="ECO:0000256" key="9">
    <source>
        <dbReference type="ARBA" id="ARBA00023277"/>
    </source>
</evidence>
<dbReference type="InterPro" id="IPR041492">
    <property type="entry name" value="HAD_2"/>
</dbReference>
<dbReference type="EC" id="3.1.3.18" evidence="5"/>
<dbReference type="InterPro" id="IPR037512">
    <property type="entry name" value="PGPase_prok"/>
</dbReference>
<comment type="caution">
    <text evidence="10">The sequence shown here is derived from an EMBL/GenBank/DDBJ whole genome shotgun (WGS) entry which is preliminary data.</text>
</comment>
<dbReference type="PANTHER" id="PTHR43434">
    <property type="entry name" value="PHOSPHOGLYCOLATE PHOSPHATASE"/>
    <property type="match status" value="1"/>
</dbReference>
<reference evidence="10 11" key="1">
    <citation type="submission" date="2018-05" db="EMBL/GenBank/DDBJ databases">
        <title>Genomic Encyclopedia of Type Strains, Phase IV (KMG-IV): sequencing the most valuable type-strain genomes for metagenomic binning, comparative biology and taxonomic classification.</title>
        <authorList>
            <person name="Goeker M."/>
        </authorList>
    </citation>
    <scope>NUCLEOTIDE SEQUENCE [LARGE SCALE GENOMIC DNA]</scope>
    <source>
        <strain evidence="10 11">DSM 28579</strain>
    </source>
</reference>
<dbReference type="InterPro" id="IPR036412">
    <property type="entry name" value="HAD-like_sf"/>
</dbReference>
<dbReference type="GO" id="GO:0008967">
    <property type="term" value="F:phosphoglycolate phosphatase activity"/>
    <property type="evidence" value="ECO:0007669"/>
    <property type="project" value="UniProtKB-EC"/>
</dbReference>
<evidence type="ECO:0000256" key="5">
    <source>
        <dbReference type="ARBA" id="ARBA00013078"/>
    </source>
</evidence>
<dbReference type="NCBIfam" id="TIGR01449">
    <property type="entry name" value="PGP_bact"/>
    <property type="match status" value="1"/>
</dbReference>
<evidence type="ECO:0000256" key="4">
    <source>
        <dbReference type="ARBA" id="ARBA00006171"/>
    </source>
</evidence>
<dbReference type="EMBL" id="QENZ01000003">
    <property type="protein sequence ID" value="PVX51949.1"/>
    <property type="molecule type" value="Genomic_DNA"/>
</dbReference>
<dbReference type="OrthoDB" id="1315649at2"/>
<dbReference type="FunFam" id="3.40.50.1000:FF:000022">
    <property type="entry name" value="Phosphoglycolate phosphatase"/>
    <property type="match status" value="1"/>
</dbReference>
<dbReference type="GO" id="GO:0005975">
    <property type="term" value="P:carbohydrate metabolic process"/>
    <property type="evidence" value="ECO:0007669"/>
    <property type="project" value="InterPro"/>
</dbReference>
<dbReference type="RefSeq" id="WP_116495516.1">
    <property type="nucleotide sequence ID" value="NZ_QENZ01000003.1"/>
</dbReference>
<keyword evidence="9" id="KW-0119">Carbohydrate metabolism</keyword>
<evidence type="ECO:0000256" key="7">
    <source>
        <dbReference type="ARBA" id="ARBA00022801"/>
    </source>
</evidence>
<dbReference type="InterPro" id="IPR006439">
    <property type="entry name" value="HAD-SF_hydro_IA"/>
</dbReference>
<dbReference type="SFLD" id="SFLDG01129">
    <property type="entry name" value="C1.5:_HAD__Beta-PGM__Phosphata"/>
    <property type="match status" value="1"/>
</dbReference>
<keyword evidence="7" id="KW-0378">Hydrolase</keyword>
<gene>
    <name evidence="10" type="ORF">C7377_0243</name>
</gene>
<dbReference type="GO" id="GO:0046872">
    <property type="term" value="F:metal ion binding"/>
    <property type="evidence" value="ECO:0007669"/>
    <property type="project" value="UniProtKB-KW"/>
</dbReference>
<accession>A0A7L4UQJ9</accession>
<evidence type="ECO:0000256" key="3">
    <source>
        <dbReference type="ARBA" id="ARBA00004818"/>
    </source>
</evidence>
<comment type="pathway">
    <text evidence="3">Organic acid metabolism; glycolate biosynthesis; glycolate from 2-phosphoglycolate: step 1/1.</text>
</comment>
<keyword evidence="11" id="KW-1185">Reference proteome</keyword>
<evidence type="ECO:0000256" key="8">
    <source>
        <dbReference type="ARBA" id="ARBA00022842"/>
    </source>
</evidence>
<evidence type="ECO:0000313" key="10">
    <source>
        <dbReference type="EMBL" id="PVX51949.1"/>
    </source>
</evidence>
<evidence type="ECO:0000256" key="6">
    <source>
        <dbReference type="ARBA" id="ARBA00022723"/>
    </source>
</evidence>
<dbReference type="NCBIfam" id="TIGR01509">
    <property type="entry name" value="HAD-SF-IA-v3"/>
    <property type="match status" value="1"/>
</dbReference>
<protein>
    <recommendedName>
        <fullName evidence="5">phosphoglycolate phosphatase</fullName>
        <ecNumber evidence="5">3.1.3.18</ecNumber>
    </recommendedName>
</protein>
<dbReference type="PRINTS" id="PR00413">
    <property type="entry name" value="HADHALOGNASE"/>
</dbReference>
<dbReference type="InterPro" id="IPR050155">
    <property type="entry name" value="HAD-like_hydrolase_sf"/>
</dbReference>
<dbReference type="GO" id="GO:0005829">
    <property type="term" value="C:cytosol"/>
    <property type="evidence" value="ECO:0007669"/>
    <property type="project" value="TreeGrafter"/>
</dbReference>
<sequence length="226" mass="25771">MKCKRFTDKELIIFDLDGTLINSIPDLTLATNKMLKHYKLPPLTMEEATPYIGNGAKALVERALNHTTKEQSVSENLTAEALEIYFKAYEEAPCNDTFLYPGVKDTLVYLNKKGYRMVICTNKPFQFIEPILECLSIKHFFESWIGADSLAKQKPEPDPLLYFTKKTKIPVEKTIMIGDSKNDILAARNANMHSIGFTYGYNYNENIADYKPTVVANSFSELKRVF</sequence>
<dbReference type="Gene3D" id="1.10.150.240">
    <property type="entry name" value="Putative phosphatase, domain 2"/>
    <property type="match status" value="1"/>
</dbReference>
<dbReference type="CDD" id="cd16417">
    <property type="entry name" value="HAD_PGPase"/>
    <property type="match status" value="1"/>
</dbReference>
<dbReference type="InterPro" id="IPR023214">
    <property type="entry name" value="HAD_sf"/>
</dbReference>
<evidence type="ECO:0000313" key="11">
    <source>
        <dbReference type="Proteomes" id="UP000251835"/>
    </source>
</evidence>
<comment type="similarity">
    <text evidence="4">Belongs to the HAD-like hydrolase superfamily. CbbY/CbbZ/Gph/YieH family.</text>
</comment>
<evidence type="ECO:0000256" key="1">
    <source>
        <dbReference type="ARBA" id="ARBA00000830"/>
    </source>
</evidence>
<dbReference type="NCBIfam" id="TIGR01549">
    <property type="entry name" value="HAD-SF-IA-v1"/>
    <property type="match status" value="1"/>
</dbReference>
<dbReference type="Proteomes" id="UP000251835">
    <property type="component" value="Unassembled WGS sequence"/>
</dbReference>
<organism evidence="10 11">
    <name type="scientific">Balneicella halophila</name>
    <dbReference type="NCBI Taxonomy" id="1537566"/>
    <lineage>
        <taxon>Bacteria</taxon>
        <taxon>Pseudomonadati</taxon>
        <taxon>Bacteroidota</taxon>
        <taxon>Bacteroidia</taxon>
        <taxon>Bacteroidales</taxon>
        <taxon>Balneicellaceae</taxon>
        <taxon>Balneicella</taxon>
    </lineage>
</organism>
<dbReference type="InterPro" id="IPR023198">
    <property type="entry name" value="PGP-like_dom2"/>
</dbReference>
<dbReference type="PANTHER" id="PTHR43434:SF1">
    <property type="entry name" value="PHOSPHOGLYCOLATE PHOSPHATASE"/>
    <property type="match status" value="1"/>
</dbReference>